<evidence type="ECO:0000313" key="2">
    <source>
        <dbReference type="Proteomes" id="UP001241747"/>
    </source>
</evidence>
<keyword evidence="2" id="KW-1185">Reference proteome</keyword>
<comment type="caution">
    <text evidence="1">The sequence shown here is derived from an EMBL/GenBank/DDBJ whole genome shotgun (WGS) entry which is preliminary data.</text>
</comment>
<dbReference type="Proteomes" id="UP001241747">
    <property type="component" value="Unassembled WGS sequence"/>
</dbReference>
<dbReference type="RefSeq" id="WP_237344149.1">
    <property type="nucleotide sequence ID" value="NZ_JABWGX010000003.1"/>
</dbReference>
<name>A0ABU0L8S2_XANAG</name>
<organism evidence="1 2">
    <name type="scientific">Xanthobacter agilis</name>
    <dbReference type="NCBI Taxonomy" id="47492"/>
    <lineage>
        <taxon>Bacteria</taxon>
        <taxon>Pseudomonadati</taxon>
        <taxon>Pseudomonadota</taxon>
        <taxon>Alphaproteobacteria</taxon>
        <taxon>Hyphomicrobiales</taxon>
        <taxon>Xanthobacteraceae</taxon>
        <taxon>Xanthobacter</taxon>
    </lineage>
</organism>
<accession>A0ABU0L8S2</accession>
<sequence length="65" mass="7267">MTITINVPVFPMRKEIAARKQRRGLNIGTLPFQNTLATKTPEPRYSREGLEFDVSGLGKPHGSSR</sequence>
<reference evidence="1 2" key="1">
    <citation type="submission" date="2023-07" db="EMBL/GenBank/DDBJ databases">
        <title>Genomic Encyclopedia of Type Strains, Phase IV (KMG-IV): sequencing the most valuable type-strain genomes for metagenomic binning, comparative biology and taxonomic classification.</title>
        <authorList>
            <person name="Goeker M."/>
        </authorList>
    </citation>
    <scope>NUCLEOTIDE SEQUENCE [LARGE SCALE GENOMIC DNA]</scope>
    <source>
        <strain evidence="1 2">DSM 3770</strain>
    </source>
</reference>
<protein>
    <submittedName>
        <fullName evidence="1">Uncharacterized protein</fullName>
    </submittedName>
</protein>
<dbReference type="EMBL" id="JAUSVY010000001">
    <property type="protein sequence ID" value="MDQ0503544.1"/>
    <property type="molecule type" value="Genomic_DNA"/>
</dbReference>
<proteinExistence type="predicted"/>
<gene>
    <name evidence="1" type="ORF">QOZ94_000314</name>
</gene>
<evidence type="ECO:0000313" key="1">
    <source>
        <dbReference type="EMBL" id="MDQ0503544.1"/>
    </source>
</evidence>